<dbReference type="GO" id="GO:0005886">
    <property type="term" value="C:plasma membrane"/>
    <property type="evidence" value="ECO:0007669"/>
    <property type="project" value="UniProtKB-SubCell"/>
</dbReference>
<feature type="transmembrane region" description="Helical" evidence="7">
    <location>
        <begin position="168"/>
        <end position="187"/>
    </location>
</feature>
<dbReference type="InterPro" id="IPR052031">
    <property type="entry name" value="Membrane_Transporter-Flippase"/>
</dbReference>
<dbReference type="NCBIfam" id="TIGR00797">
    <property type="entry name" value="matE"/>
    <property type="match status" value="1"/>
</dbReference>
<feature type="transmembrane region" description="Helical" evidence="7">
    <location>
        <begin position="357"/>
        <end position="379"/>
    </location>
</feature>
<dbReference type="CDD" id="cd13138">
    <property type="entry name" value="MATE_yoeA_like"/>
    <property type="match status" value="1"/>
</dbReference>
<feature type="transmembrane region" description="Helical" evidence="7">
    <location>
        <begin position="418"/>
        <end position="436"/>
    </location>
</feature>
<evidence type="ECO:0000256" key="3">
    <source>
        <dbReference type="ARBA" id="ARBA00022475"/>
    </source>
</evidence>
<dbReference type="AlphaFoldDB" id="A0A1H3F4G3"/>
<dbReference type="Proteomes" id="UP000183918">
    <property type="component" value="Unassembled WGS sequence"/>
</dbReference>
<keyword evidence="2" id="KW-0813">Transport</keyword>
<dbReference type="RefSeq" id="WP_074715065.1">
    <property type="nucleotide sequence ID" value="NZ_FNPG01000004.1"/>
</dbReference>
<feature type="transmembrane region" description="Helical" evidence="7">
    <location>
        <begin position="136"/>
        <end position="156"/>
    </location>
</feature>
<dbReference type="PANTHER" id="PTHR43549">
    <property type="entry name" value="MULTIDRUG RESISTANCE PROTEIN YPNP-RELATED"/>
    <property type="match status" value="1"/>
</dbReference>
<keyword evidence="6 7" id="KW-0472">Membrane</keyword>
<feature type="transmembrane region" description="Helical" evidence="7">
    <location>
        <begin position="92"/>
        <end position="116"/>
    </location>
</feature>
<feature type="transmembrane region" description="Helical" evidence="7">
    <location>
        <begin position="17"/>
        <end position="37"/>
    </location>
</feature>
<dbReference type="GO" id="GO:0015297">
    <property type="term" value="F:antiporter activity"/>
    <property type="evidence" value="ECO:0007669"/>
    <property type="project" value="InterPro"/>
</dbReference>
<dbReference type="InterPro" id="IPR048279">
    <property type="entry name" value="MdtK-like"/>
</dbReference>
<evidence type="ECO:0000256" key="7">
    <source>
        <dbReference type="SAM" id="Phobius"/>
    </source>
</evidence>
<keyword evidence="9" id="KW-1185">Reference proteome</keyword>
<name>A0A1H3F4G3_9FIRM</name>
<feature type="transmembrane region" description="Helical" evidence="7">
    <location>
        <begin position="57"/>
        <end position="80"/>
    </location>
</feature>
<evidence type="ECO:0000256" key="2">
    <source>
        <dbReference type="ARBA" id="ARBA00022448"/>
    </source>
</evidence>
<keyword evidence="3" id="KW-1003">Cell membrane</keyword>
<evidence type="ECO:0000256" key="5">
    <source>
        <dbReference type="ARBA" id="ARBA00022989"/>
    </source>
</evidence>
<accession>A0A1H3F4G3</accession>
<dbReference type="Pfam" id="PF01554">
    <property type="entry name" value="MatE"/>
    <property type="match status" value="2"/>
</dbReference>
<feature type="transmembrane region" description="Helical" evidence="7">
    <location>
        <begin position="285"/>
        <end position="306"/>
    </location>
</feature>
<dbReference type="GO" id="GO:0042910">
    <property type="term" value="F:xenobiotic transmembrane transporter activity"/>
    <property type="evidence" value="ECO:0007669"/>
    <property type="project" value="InterPro"/>
</dbReference>
<evidence type="ECO:0000256" key="6">
    <source>
        <dbReference type="ARBA" id="ARBA00023136"/>
    </source>
</evidence>
<evidence type="ECO:0000256" key="1">
    <source>
        <dbReference type="ARBA" id="ARBA00004651"/>
    </source>
</evidence>
<evidence type="ECO:0000256" key="4">
    <source>
        <dbReference type="ARBA" id="ARBA00022692"/>
    </source>
</evidence>
<dbReference type="PIRSF" id="PIRSF006603">
    <property type="entry name" value="DinF"/>
    <property type="match status" value="1"/>
</dbReference>
<dbReference type="PANTHER" id="PTHR43549:SF3">
    <property type="entry name" value="MULTIDRUG RESISTANCE PROTEIN YPNP-RELATED"/>
    <property type="match status" value="1"/>
</dbReference>
<evidence type="ECO:0000313" key="9">
    <source>
        <dbReference type="Proteomes" id="UP000183918"/>
    </source>
</evidence>
<feature type="transmembrane region" description="Helical" evidence="7">
    <location>
        <begin position="318"/>
        <end position="345"/>
    </location>
</feature>
<dbReference type="InterPro" id="IPR002528">
    <property type="entry name" value="MATE_fam"/>
</dbReference>
<feature type="transmembrane region" description="Helical" evidence="7">
    <location>
        <begin position="193"/>
        <end position="215"/>
    </location>
</feature>
<feature type="transmembrane region" description="Helical" evidence="7">
    <location>
        <begin position="258"/>
        <end position="279"/>
    </location>
</feature>
<evidence type="ECO:0000313" key="8">
    <source>
        <dbReference type="EMBL" id="SDX85886.1"/>
    </source>
</evidence>
<reference evidence="8 9" key="1">
    <citation type="submission" date="2016-10" db="EMBL/GenBank/DDBJ databases">
        <authorList>
            <person name="de Groot N.N."/>
        </authorList>
    </citation>
    <scope>NUCLEOTIDE SEQUENCE [LARGE SCALE GENOMIC DNA]</scope>
    <source>
        <strain evidence="8 9">DSM 14045</strain>
    </source>
</reference>
<feature type="transmembrane region" description="Helical" evidence="7">
    <location>
        <begin position="391"/>
        <end position="412"/>
    </location>
</feature>
<sequence length="448" mass="49608">MDTNKDLMTEGSIKNKIIVFAIPIFLGNLFQQLYNAVDSVIVGNYIGSNALAAVSSAGNLIFMIIGFFNGIAIGAGVIIARYIGAKDQKRTSLAVHSTVALGIVFSIVLTAVGVLMTPFILNLMSTPKDVLSDSIVYFQVYFAGSIGFVMYNTFVGILQATGDSKHPLYYLMLSSIVNIVLDLVLIGKMGFGVGAAAFATAISQLFSAILCIIHLTKTEEAYKFRWKLIKFDKEITSQIIKYGLPSGLQNSIMSFSNVVIQSYINSYGHFAMAGIGAYVKIEGFIFIPVTSFTMAITTFVSQNIGAKQIERVRKGIRFGLLCTLLSAELLGLVLFSFAPIFISFFDTNKAVIEYGSQRAHIVCLFFFLCAYTHFMSAVLRGIGRPMVPMFVFLFCWCVVRIIFLAIINVFVHTIYSTYWIYPITWILSAVTLTIYYKNLKLEEAIYKI</sequence>
<keyword evidence="5 7" id="KW-1133">Transmembrane helix</keyword>
<dbReference type="STRING" id="1122142.SAMN02910414_00138"/>
<comment type="subcellular location">
    <subcellularLocation>
        <location evidence="1">Cell membrane</location>
        <topology evidence="1">Multi-pass membrane protein</topology>
    </subcellularLocation>
</comment>
<proteinExistence type="predicted"/>
<protein>
    <submittedName>
        <fullName evidence="8">Putative efflux protein, MATE family</fullName>
    </submittedName>
</protein>
<keyword evidence="4 7" id="KW-0812">Transmembrane</keyword>
<dbReference type="EMBL" id="FNPG01000004">
    <property type="protein sequence ID" value="SDX85886.1"/>
    <property type="molecule type" value="Genomic_DNA"/>
</dbReference>
<organism evidence="8 9">
    <name type="scientific">Lachnobacterium bovis DSM 14045</name>
    <dbReference type="NCBI Taxonomy" id="1122142"/>
    <lineage>
        <taxon>Bacteria</taxon>
        <taxon>Bacillati</taxon>
        <taxon>Bacillota</taxon>
        <taxon>Clostridia</taxon>
        <taxon>Lachnospirales</taxon>
        <taxon>Lachnospiraceae</taxon>
        <taxon>Lachnobacterium</taxon>
    </lineage>
</organism>
<gene>
    <name evidence="8" type="ORF">SAMN02910414_00138</name>
</gene>